<proteinExistence type="predicted"/>
<feature type="signal peptide" evidence="2">
    <location>
        <begin position="1"/>
        <end position="18"/>
    </location>
</feature>
<evidence type="ECO:0000256" key="1">
    <source>
        <dbReference type="SAM" id="MobiDB-lite"/>
    </source>
</evidence>
<organism evidence="3 4">
    <name type="scientific">Necator americanus</name>
    <name type="common">Human hookworm</name>
    <dbReference type="NCBI Taxonomy" id="51031"/>
    <lineage>
        <taxon>Eukaryota</taxon>
        <taxon>Metazoa</taxon>
        <taxon>Ecdysozoa</taxon>
        <taxon>Nematoda</taxon>
        <taxon>Chromadorea</taxon>
        <taxon>Rhabditida</taxon>
        <taxon>Rhabditina</taxon>
        <taxon>Rhabditomorpha</taxon>
        <taxon>Strongyloidea</taxon>
        <taxon>Ancylostomatidae</taxon>
        <taxon>Bunostominae</taxon>
        <taxon>Necator</taxon>
    </lineage>
</organism>
<protein>
    <submittedName>
        <fullName evidence="3">Uncharacterized protein</fullName>
    </submittedName>
</protein>
<keyword evidence="2" id="KW-0732">Signal</keyword>
<name>A0ABR1BRU6_NECAM</name>
<comment type="caution">
    <text evidence="3">The sequence shown here is derived from an EMBL/GenBank/DDBJ whole genome shotgun (WGS) entry which is preliminary data.</text>
</comment>
<dbReference type="EMBL" id="JAVFWL010000001">
    <property type="protein sequence ID" value="KAK6727965.1"/>
    <property type="molecule type" value="Genomic_DNA"/>
</dbReference>
<gene>
    <name evidence="3" type="primary">Necator_chrI.g1683</name>
    <name evidence="3" type="ORF">RB195_005557</name>
</gene>
<sequence>MGHLIRILLDLLANRCRCQSVDPPSTGNITEGMPRHVTPGPHSQLRDGLKCHSEEQLVKKSKSSRLSSIVG</sequence>
<feature type="compositionally biased region" description="Basic and acidic residues" evidence="1">
    <location>
        <begin position="44"/>
        <end position="58"/>
    </location>
</feature>
<evidence type="ECO:0000313" key="3">
    <source>
        <dbReference type="EMBL" id="KAK6727965.1"/>
    </source>
</evidence>
<evidence type="ECO:0000256" key="2">
    <source>
        <dbReference type="SAM" id="SignalP"/>
    </source>
</evidence>
<feature type="chain" id="PRO_5047482144" evidence="2">
    <location>
        <begin position="19"/>
        <end position="71"/>
    </location>
</feature>
<keyword evidence="4" id="KW-1185">Reference proteome</keyword>
<reference evidence="3 4" key="1">
    <citation type="submission" date="2023-08" db="EMBL/GenBank/DDBJ databases">
        <title>A Necator americanus chromosomal reference genome.</title>
        <authorList>
            <person name="Ilik V."/>
            <person name="Petrzelkova K.J."/>
            <person name="Pardy F."/>
            <person name="Fuh T."/>
            <person name="Niatou-Singa F.S."/>
            <person name="Gouil Q."/>
            <person name="Baker L."/>
            <person name="Ritchie M.E."/>
            <person name="Jex A.R."/>
            <person name="Gazzola D."/>
            <person name="Li H."/>
            <person name="Toshio Fujiwara R."/>
            <person name="Zhan B."/>
            <person name="Aroian R.V."/>
            <person name="Pafco B."/>
            <person name="Schwarz E.M."/>
        </authorList>
    </citation>
    <scope>NUCLEOTIDE SEQUENCE [LARGE SCALE GENOMIC DNA]</scope>
    <source>
        <strain evidence="3 4">Aroian</strain>
        <tissue evidence="3">Whole animal</tissue>
    </source>
</reference>
<dbReference type="Proteomes" id="UP001303046">
    <property type="component" value="Unassembled WGS sequence"/>
</dbReference>
<feature type="region of interest" description="Disordered" evidence="1">
    <location>
        <begin position="24"/>
        <end position="71"/>
    </location>
</feature>
<accession>A0ABR1BRU6</accession>
<evidence type="ECO:0000313" key="4">
    <source>
        <dbReference type="Proteomes" id="UP001303046"/>
    </source>
</evidence>